<feature type="region of interest" description="Disordered" evidence="1">
    <location>
        <begin position="351"/>
        <end position="387"/>
    </location>
</feature>
<gene>
    <name evidence="2" type="ORF">EV420DRAFT_672730</name>
</gene>
<proteinExistence type="predicted"/>
<keyword evidence="3" id="KW-1185">Reference proteome</keyword>
<evidence type="ECO:0000256" key="1">
    <source>
        <dbReference type="SAM" id="MobiDB-lite"/>
    </source>
</evidence>
<organism evidence="2 3">
    <name type="scientific">Armillaria tabescens</name>
    <name type="common">Ringless honey mushroom</name>
    <name type="synonym">Agaricus tabescens</name>
    <dbReference type="NCBI Taxonomy" id="1929756"/>
    <lineage>
        <taxon>Eukaryota</taxon>
        <taxon>Fungi</taxon>
        <taxon>Dikarya</taxon>
        <taxon>Basidiomycota</taxon>
        <taxon>Agaricomycotina</taxon>
        <taxon>Agaricomycetes</taxon>
        <taxon>Agaricomycetidae</taxon>
        <taxon>Agaricales</taxon>
        <taxon>Marasmiineae</taxon>
        <taxon>Physalacriaceae</taxon>
        <taxon>Desarmillaria</taxon>
    </lineage>
</organism>
<sequence length="524" mass="57669">MCNIYTWILINLPTRVQLPEAPCATIGETGNSREVTTDPLSERVFGPPCAPARPPFSLFRRPIPFSTMSHYSTNDDVFGSSSQFLSPPKPKALHRKSPSRQSLNPRRSTASLRSVSSLSHAMDDDASNGRFSLAHELAVALMPEPSAGSMLLAEEFGIEYDEGAEGIDQTPHHDEDPHLTAGGEPLTFASESDSPANTPFDDIDDSHSVYDPILDSPSANKQRRPEKKDAMEILSENLESTDKFLSHLRRIDVDMGSSASQQPALEKIATDVIRRINDTVRDREGQVRELLEYERELRKIAGEVGGNDVLGQLEEFTPPDDLVDGKPPVELPHSEPRHLDTVEEEHFANLSNSSEWDMDPEHRHLGDYSDDESDIPFSPLKDSFPPPPAIHGPATPAVTLPQLAHLRSFTTSLVSSLSTISEQAQVNGAATTEAGRKIRALKNKLGGWRTEWDSAERSRQKIERWEAGIIDGPDSSGENTPVTSPTRINGMKRTDGRQVVREHLDAFQLALTDAGVKTQAIMAS</sequence>
<dbReference type="EMBL" id="JAUEPS010000003">
    <property type="protein sequence ID" value="KAK0467222.1"/>
    <property type="molecule type" value="Genomic_DNA"/>
</dbReference>
<comment type="caution">
    <text evidence="2">The sequence shown here is derived from an EMBL/GenBank/DDBJ whole genome shotgun (WGS) entry which is preliminary data.</text>
</comment>
<evidence type="ECO:0000313" key="3">
    <source>
        <dbReference type="Proteomes" id="UP001175211"/>
    </source>
</evidence>
<reference evidence="2" key="1">
    <citation type="submission" date="2023-06" db="EMBL/GenBank/DDBJ databases">
        <authorList>
            <consortium name="Lawrence Berkeley National Laboratory"/>
            <person name="Ahrendt S."/>
            <person name="Sahu N."/>
            <person name="Indic B."/>
            <person name="Wong-Bajracharya J."/>
            <person name="Merenyi Z."/>
            <person name="Ke H.-M."/>
            <person name="Monk M."/>
            <person name="Kocsube S."/>
            <person name="Drula E."/>
            <person name="Lipzen A."/>
            <person name="Balint B."/>
            <person name="Henrissat B."/>
            <person name="Andreopoulos B."/>
            <person name="Martin F.M."/>
            <person name="Harder C.B."/>
            <person name="Rigling D."/>
            <person name="Ford K.L."/>
            <person name="Foster G.D."/>
            <person name="Pangilinan J."/>
            <person name="Papanicolaou A."/>
            <person name="Barry K."/>
            <person name="LaButti K."/>
            <person name="Viragh M."/>
            <person name="Koriabine M."/>
            <person name="Yan M."/>
            <person name="Riley R."/>
            <person name="Champramary S."/>
            <person name="Plett K.L."/>
            <person name="Tsai I.J."/>
            <person name="Slot J."/>
            <person name="Sipos G."/>
            <person name="Plett J."/>
            <person name="Nagy L.G."/>
            <person name="Grigoriev I.V."/>
        </authorList>
    </citation>
    <scope>NUCLEOTIDE SEQUENCE</scope>
    <source>
        <strain evidence="2">CCBAS 213</strain>
    </source>
</reference>
<evidence type="ECO:0000313" key="2">
    <source>
        <dbReference type="EMBL" id="KAK0467222.1"/>
    </source>
</evidence>
<dbReference type="AlphaFoldDB" id="A0AA39NKF3"/>
<feature type="region of interest" description="Disordered" evidence="1">
    <location>
        <begin position="79"/>
        <end position="125"/>
    </location>
</feature>
<dbReference type="GeneID" id="85366571"/>
<dbReference type="Proteomes" id="UP001175211">
    <property type="component" value="Unassembled WGS sequence"/>
</dbReference>
<protein>
    <submittedName>
        <fullName evidence="2">Uncharacterized protein</fullName>
    </submittedName>
</protein>
<feature type="compositionally biased region" description="Low complexity" evidence="1">
    <location>
        <begin position="106"/>
        <end position="119"/>
    </location>
</feature>
<dbReference type="RefSeq" id="XP_060337814.1">
    <property type="nucleotide sequence ID" value="XM_060483023.1"/>
</dbReference>
<accession>A0AA39NKF3</accession>
<feature type="region of interest" description="Disordered" evidence="1">
    <location>
        <begin position="165"/>
        <end position="228"/>
    </location>
</feature>
<name>A0AA39NKF3_ARMTA</name>